<evidence type="ECO:0000313" key="10">
    <source>
        <dbReference type="Proteomes" id="UP000019681"/>
    </source>
</evidence>
<evidence type="ECO:0000256" key="2">
    <source>
        <dbReference type="ARBA" id="ARBA00011062"/>
    </source>
</evidence>
<dbReference type="GO" id="GO:0005737">
    <property type="term" value="C:cytoplasm"/>
    <property type="evidence" value="ECO:0007669"/>
    <property type="project" value="UniProtKB-SubCell"/>
</dbReference>
<keyword evidence="5 7" id="KW-0547">Nucleotide-binding</keyword>
<evidence type="ECO:0000256" key="6">
    <source>
        <dbReference type="ARBA" id="ARBA00022801"/>
    </source>
</evidence>
<reference evidence="9 10" key="1">
    <citation type="journal article" date="2014" name="Genome Announc.">
        <title>Draft Genome Sequence of Fervidicella metallireducens Strain AeBT, an Iron-Reducing Thermoanaerobe from the Great Artesian Basin.</title>
        <authorList>
            <person name="Patel B.K."/>
        </authorList>
    </citation>
    <scope>NUCLEOTIDE SEQUENCE [LARGE SCALE GENOMIC DNA]</scope>
    <source>
        <strain evidence="9 10">AeB</strain>
    </source>
</reference>
<evidence type="ECO:0000256" key="1">
    <source>
        <dbReference type="ARBA" id="ARBA00000815"/>
    </source>
</evidence>
<dbReference type="EC" id="3.1.3.5" evidence="7"/>
<organism evidence="9 10">
    <name type="scientific">Fervidicella metallireducens AeB</name>
    <dbReference type="NCBI Taxonomy" id="1403537"/>
    <lineage>
        <taxon>Bacteria</taxon>
        <taxon>Bacillati</taxon>
        <taxon>Bacillota</taxon>
        <taxon>Clostridia</taxon>
        <taxon>Eubacteriales</taxon>
        <taxon>Clostridiaceae</taxon>
        <taxon>Fervidicella</taxon>
    </lineage>
</organism>
<comment type="similarity">
    <text evidence="2 7">Belongs to the SurE nucleotidase family.</text>
</comment>
<accession>A0A017RUW0</accession>
<keyword evidence="4 7" id="KW-0479">Metal-binding</keyword>
<keyword evidence="3 7" id="KW-0963">Cytoplasm</keyword>
<evidence type="ECO:0000259" key="8">
    <source>
        <dbReference type="Pfam" id="PF01975"/>
    </source>
</evidence>
<dbReference type="GO" id="GO:0000166">
    <property type="term" value="F:nucleotide binding"/>
    <property type="evidence" value="ECO:0007669"/>
    <property type="project" value="UniProtKB-KW"/>
</dbReference>
<dbReference type="AlphaFoldDB" id="A0A017RUW0"/>
<dbReference type="PANTHER" id="PTHR30457">
    <property type="entry name" value="5'-NUCLEOTIDASE SURE"/>
    <property type="match status" value="1"/>
</dbReference>
<feature type="binding site" evidence="7">
    <location>
        <position position="8"/>
    </location>
    <ligand>
        <name>a divalent metal cation</name>
        <dbReference type="ChEBI" id="CHEBI:60240"/>
    </ligand>
</feature>
<dbReference type="NCBIfam" id="TIGR00087">
    <property type="entry name" value="surE"/>
    <property type="match status" value="1"/>
</dbReference>
<keyword evidence="10" id="KW-1185">Reference proteome</keyword>
<feature type="domain" description="Survival protein SurE-like phosphatase/nucleotidase" evidence="8">
    <location>
        <begin position="3"/>
        <end position="189"/>
    </location>
</feature>
<comment type="function">
    <text evidence="7">Nucleotidase that shows phosphatase activity on nucleoside 5'-monophosphates.</text>
</comment>
<gene>
    <name evidence="7" type="primary">surE</name>
    <name evidence="9" type="ORF">Q428_08360</name>
</gene>
<dbReference type="OrthoDB" id="9780815at2"/>
<evidence type="ECO:0000256" key="3">
    <source>
        <dbReference type="ARBA" id="ARBA00022490"/>
    </source>
</evidence>
<dbReference type="GO" id="GO:0004309">
    <property type="term" value="F:exopolyphosphatase activity"/>
    <property type="evidence" value="ECO:0007669"/>
    <property type="project" value="TreeGrafter"/>
</dbReference>
<dbReference type="Proteomes" id="UP000019681">
    <property type="component" value="Unassembled WGS sequence"/>
</dbReference>
<feature type="binding site" evidence="7">
    <location>
        <position position="96"/>
    </location>
    <ligand>
        <name>a divalent metal cation</name>
        <dbReference type="ChEBI" id="CHEBI:60240"/>
    </ligand>
</feature>
<dbReference type="PANTHER" id="PTHR30457:SF12">
    <property type="entry name" value="5'_3'-NUCLEOTIDASE SURE"/>
    <property type="match status" value="1"/>
</dbReference>
<dbReference type="HAMAP" id="MF_00060">
    <property type="entry name" value="SurE"/>
    <property type="match status" value="1"/>
</dbReference>
<dbReference type="InterPro" id="IPR036523">
    <property type="entry name" value="SurE-like_sf"/>
</dbReference>
<dbReference type="GO" id="GO:0008254">
    <property type="term" value="F:3'-nucleotidase activity"/>
    <property type="evidence" value="ECO:0007669"/>
    <property type="project" value="TreeGrafter"/>
</dbReference>
<dbReference type="SUPFAM" id="SSF64167">
    <property type="entry name" value="SurE-like"/>
    <property type="match status" value="1"/>
</dbReference>
<comment type="subcellular location">
    <subcellularLocation>
        <location evidence="7">Cytoplasm</location>
    </subcellularLocation>
</comment>
<dbReference type="InterPro" id="IPR002828">
    <property type="entry name" value="SurE-like_Pase/nucleotidase"/>
</dbReference>
<dbReference type="InterPro" id="IPR030048">
    <property type="entry name" value="SurE"/>
</dbReference>
<dbReference type="Pfam" id="PF01975">
    <property type="entry name" value="SurE"/>
    <property type="match status" value="1"/>
</dbReference>
<evidence type="ECO:0000256" key="4">
    <source>
        <dbReference type="ARBA" id="ARBA00022723"/>
    </source>
</evidence>
<feature type="binding site" evidence="7">
    <location>
        <position position="39"/>
    </location>
    <ligand>
        <name>a divalent metal cation</name>
        <dbReference type="ChEBI" id="CHEBI:60240"/>
    </ligand>
</feature>
<keyword evidence="6 7" id="KW-0378">Hydrolase</keyword>
<dbReference type="EMBL" id="AZQP01000022">
    <property type="protein sequence ID" value="EYE88401.1"/>
    <property type="molecule type" value="Genomic_DNA"/>
</dbReference>
<dbReference type="RefSeq" id="WP_035379837.1">
    <property type="nucleotide sequence ID" value="NZ_AZQP01000022.1"/>
</dbReference>
<evidence type="ECO:0000313" key="9">
    <source>
        <dbReference type="EMBL" id="EYE88401.1"/>
    </source>
</evidence>
<feature type="binding site" evidence="7">
    <location>
        <position position="9"/>
    </location>
    <ligand>
        <name>a divalent metal cation</name>
        <dbReference type="ChEBI" id="CHEBI:60240"/>
    </ligand>
</feature>
<dbReference type="NCBIfam" id="NF010543">
    <property type="entry name" value="PRK13933.1"/>
    <property type="match status" value="1"/>
</dbReference>
<comment type="cofactor">
    <cofactor evidence="7">
        <name>a divalent metal cation</name>
        <dbReference type="ChEBI" id="CHEBI:60240"/>
    </cofactor>
    <text evidence="7">Binds 1 divalent metal cation per subunit.</text>
</comment>
<dbReference type="Gene3D" id="3.40.1210.10">
    <property type="entry name" value="Survival protein SurE-like phosphatase/nucleotidase"/>
    <property type="match status" value="1"/>
</dbReference>
<sequence length="250" mass="27837">MKILITNDDGINSIGLHMLVKELELEHEIIVVAPDNQRSACGHSITITRPILVKEVKLEGISSRCFTVDGTPADCVKIAIEKLQEDKFDFVLSGINNGFNLGTDVIYSGTVSAAIESSIYKIPSIAISGDFNCTEEELKVAAEYGKTILKIAKENFIGNDIVLNINVPRISKDKIKGIKVCKLGNRIYTNCYIETLMDDKSIGFQLKGEAVDEEKDEVDVYNIKKGFVTLTPLHYDLTNFKIIKDVENWF</sequence>
<comment type="caution">
    <text evidence="9">The sequence shown here is derived from an EMBL/GenBank/DDBJ whole genome shotgun (WGS) entry which is preliminary data.</text>
</comment>
<evidence type="ECO:0000256" key="5">
    <source>
        <dbReference type="ARBA" id="ARBA00022741"/>
    </source>
</evidence>
<evidence type="ECO:0000256" key="7">
    <source>
        <dbReference type="HAMAP-Rule" id="MF_00060"/>
    </source>
</evidence>
<proteinExistence type="inferred from homology"/>
<protein>
    <recommendedName>
        <fullName evidence="7">5'-nucleotidase SurE</fullName>
        <ecNumber evidence="7">3.1.3.5</ecNumber>
    </recommendedName>
    <alternativeName>
        <fullName evidence="7">Nucleoside 5'-monophosphate phosphohydrolase</fullName>
    </alternativeName>
</protein>
<dbReference type="GO" id="GO:0046872">
    <property type="term" value="F:metal ion binding"/>
    <property type="evidence" value="ECO:0007669"/>
    <property type="project" value="UniProtKB-UniRule"/>
</dbReference>
<name>A0A017RUW0_9CLOT</name>
<comment type="catalytic activity">
    <reaction evidence="1 7">
        <text>a ribonucleoside 5'-phosphate + H2O = a ribonucleoside + phosphate</text>
        <dbReference type="Rhea" id="RHEA:12484"/>
        <dbReference type="ChEBI" id="CHEBI:15377"/>
        <dbReference type="ChEBI" id="CHEBI:18254"/>
        <dbReference type="ChEBI" id="CHEBI:43474"/>
        <dbReference type="ChEBI" id="CHEBI:58043"/>
        <dbReference type="EC" id="3.1.3.5"/>
    </reaction>
</comment>
<dbReference type="GO" id="GO:0008253">
    <property type="term" value="F:5'-nucleotidase activity"/>
    <property type="evidence" value="ECO:0007669"/>
    <property type="project" value="UniProtKB-UniRule"/>
</dbReference>
<dbReference type="STRING" id="1403537.Q428_08360"/>